<comment type="caution">
    <text evidence="2">The sequence shown here is derived from an EMBL/GenBank/DDBJ whole genome shotgun (WGS) entry which is preliminary data.</text>
</comment>
<dbReference type="Proteomes" id="UP000326396">
    <property type="component" value="Linkage Group LG10"/>
</dbReference>
<accession>A0A5N6PWK1</accession>
<organism evidence="2 3">
    <name type="scientific">Mikania micrantha</name>
    <name type="common">bitter vine</name>
    <dbReference type="NCBI Taxonomy" id="192012"/>
    <lineage>
        <taxon>Eukaryota</taxon>
        <taxon>Viridiplantae</taxon>
        <taxon>Streptophyta</taxon>
        <taxon>Embryophyta</taxon>
        <taxon>Tracheophyta</taxon>
        <taxon>Spermatophyta</taxon>
        <taxon>Magnoliopsida</taxon>
        <taxon>eudicotyledons</taxon>
        <taxon>Gunneridae</taxon>
        <taxon>Pentapetalae</taxon>
        <taxon>asterids</taxon>
        <taxon>campanulids</taxon>
        <taxon>Asterales</taxon>
        <taxon>Asteraceae</taxon>
        <taxon>Asteroideae</taxon>
        <taxon>Heliantheae alliance</taxon>
        <taxon>Eupatorieae</taxon>
        <taxon>Mikania</taxon>
    </lineage>
</organism>
<reference evidence="2 3" key="1">
    <citation type="submission" date="2019-05" db="EMBL/GenBank/DDBJ databases">
        <title>Mikania micrantha, genome provides insights into the molecular mechanism of rapid growth.</title>
        <authorList>
            <person name="Liu B."/>
        </authorList>
    </citation>
    <scope>NUCLEOTIDE SEQUENCE [LARGE SCALE GENOMIC DNA]</scope>
    <source>
        <strain evidence="2">NLD-2019</strain>
        <tissue evidence="2">Leaf</tissue>
    </source>
</reference>
<keyword evidence="1" id="KW-1133">Transmembrane helix</keyword>
<protein>
    <submittedName>
        <fullName evidence="2">Uncharacterized protein</fullName>
    </submittedName>
</protein>
<name>A0A5N6PWK1_9ASTR</name>
<evidence type="ECO:0000313" key="2">
    <source>
        <dbReference type="EMBL" id="KAD7116930.1"/>
    </source>
</evidence>
<sequence>MPVTIHGITSFMVLEIAWVTLFFSSSLQLVEPSPLVLRRGGIPRRESHKWIIAPGSSLQIRASNSPCHTEVGLYIGHTQGQQTASSADIPPPLQHDRAWLPLVFEARIPTLD</sequence>
<keyword evidence="1" id="KW-0472">Membrane</keyword>
<gene>
    <name evidence="2" type="ORF">E3N88_04198</name>
</gene>
<dbReference type="EMBL" id="SZYD01000002">
    <property type="protein sequence ID" value="KAD7116930.1"/>
    <property type="molecule type" value="Genomic_DNA"/>
</dbReference>
<feature type="transmembrane region" description="Helical" evidence="1">
    <location>
        <begin position="6"/>
        <end position="30"/>
    </location>
</feature>
<keyword evidence="1" id="KW-0812">Transmembrane</keyword>
<keyword evidence="3" id="KW-1185">Reference proteome</keyword>
<proteinExistence type="predicted"/>
<dbReference type="AlphaFoldDB" id="A0A5N6PWK1"/>
<evidence type="ECO:0000313" key="3">
    <source>
        <dbReference type="Proteomes" id="UP000326396"/>
    </source>
</evidence>
<evidence type="ECO:0000256" key="1">
    <source>
        <dbReference type="SAM" id="Phobius"/>
    </source>
</evidence>